<dbReference type="Gene3D" id="1.20.1250.20">
    <property type="entry name" value="MFS general substrate transporter like domains"/>
    <property type="match status" value="2"/>
</dbReference>
<feature type="transmembrane region" description="Helical" evidence="4">
    <location>
        <begin position="284"/>
        <end position="305"/>
    </location>
</feature>
<keyword evidence="2 4" id="KW-1133">Transmembrane helix</keyword>
<evidence type="ECO:0000313" key="7">
    <source>
        <dbReference type="Proteomes" id="UP000765160"/>
    </source>
</evidence>
<evidence type="ECO:0000256" key="3">
    <source>
        <dbReference type="ARBA" id="ARBA00023136"/>
    </source>
</evidence>
<proteinExistence type="predicted"/>
<organism evidence="6 7">
    <name type="scientific">Falsiroseomonas frigidaquae</name>
    <dbReference type="NCBI Taxonomy" id="487318"/>
    <lineage>
        <taxon>Bacteria</taxon>
        <taxon>Pseudomonadati</taxon>
        <taxon>Pseudomonadota</taxon>
        <taxon>Alphaproteobacteria</taxon>
        <taxon>Acetobacterales</taxon>
        <taxon>Roseomonadaceae</taxon>
        <taxon>Falsiroseomonas</taxon>
    </lineage>
</organism>
<comment type="caution">
    <text evidence="6">The sequence shown here is derived from an EMBL/GenBank/DDBJ whole genome shotgun (WGS) entry which is preliminary data.</text>
</comment>
<dbReference type="PANTHER" id="PTHR23527:SF1">
    <property type="entry name" value="BLL3282 PROTEIN"/>
    <property type="match status" value="1"/>
</dbReference>
<gene>
    <name evidence="6" type="ORF">HB662_15910</name>
</gene>
<feature type="transmembrane region" description="Helical" evidence="4">
    <location>
        <begin position="250"/>
        <end position="272"/>
    </location>
</feature>
<feature type="transmembrane region" description="Helical" evidence="4">
    <location>
        <begin position="221"/>
        <end position="244"/>
    </location>
</feature>
<name>A0ABX1F1Q5_9PROT</name>
<dbReference type="Proteomes" id="UP000765160">
    <property type="component" value="Unassembled WGS sequence"/>
</dbReference>
<evidence type="ECO:0000256" key="2">
    <source>
        <dbReference type="ARBA" id="ARBA00022989"/>
    </source>
</evidence>
<dbReference type="Pfam" id="PF07690">
    <property type="entry name" value="MFS_1"/>
    <property type="match status" value="1"/>
</dbReference>
<dbReference type="InterPro" id="IPR020846">
    <property type="entry name" value="MFS_dom"/>
</dbReference>
<accession>A0ABX1F1Q5</accession>
<feature type="transmembrane region" description="Helical" evidence="4">
    <location>
        <begin position="79"/>
        <end position="106"/>
    </location>
</feature>
<evidence type="ECO:0000259" key="5">
    <source>
        <dbReference type="PROSITE" id="PS50850"/>
    </source>
</evidence>
<protein>
    <submittedName>
        <fullName evidence="6">MFS transporter</fullName>
    </submittedName>
</protein>
<dbReference type="PANTHER" id="PTHR23527">
    <property type="entry name" value="BLL3282 PROTEIN"/>
    <property type="match status" value="1"/>
</dbReference>
<dbReference type="RefSeq" id="WP_168050774.1">
    <property type="nucleotide sequence ID" value="NZ_JAATJR010000004.1"/>
</dbReference>
<feature type="domain" description="Major facilitator superfamily (MFS) profile" evidence="5">
    <location>
        <begin position="8"/>
        <end position="400"/>
    </location>
</feature>
<dbReference type="SUPFAM" id="SSF103473">
    <property type="entry name" value="MFS general substrate transporter"/>
    <property type="match status" value="1"/>
</dbReference>
<evidence type="ECO:0000256" key="4">
    <source>
        <dbReference type="SAM" id="Phobius"/>
    </source>
</evidence>
<feature type="transmembrane region" description="Helical" evidence="4">
    <location>
        <begin position="311"/>
        <end position="332"/>
    </location>
</feature>
<keyword evidence="3 4" id="KW-0472">Membrane</keyword>
<evidence type="ECO:0000313" key="6">
    <source>
        <dbReference type="EMBL" id="NKE46272.1"/>
    </source>
</evidence>
<reference evidence="6 7" key="1">
    <citation type="submission" date="2020-03" db="EMBL/GenBank/DDBJ databases">
        <title>Roseomonas selenitidurans sp. nov. isolated from soil.</title>
        <authorList>
            <person name="Liu H."/>
        </authorList>
    </citation>
    <scope>NUCLEOTIDE SEQUENCE [LARGE SCALE GENOMIC DNA]</scope>
    <source>
        <strain evidence="6 7">JCM 15073</strain>
    </source>
</reference>
<keyword evidence="1 4" id="KW-0812">Transmembrane</keyword>
<feature type="transmembrane region" description="Helical" evidence="4">
    <location>
        <begin position="156"/>
        <end position="177"/>
    </location>
</feature>
<dbReference type="InterPro" id="IPR052952">
    <property type="entry name" value="MFS-Transporter"/>
</dbReference>
<feature type="transmembrane region" description="Helical" evidence="4">
    <location>
        <begin position="377"/>
        <end position="398"/>
    </location>
</feature>
<sequence>MRAPWVAALGATLLMQVIASFMAQSLPVVAPLLTGSLGLASEAIGNLSAINAFGTVLFLAFGGPFLARLGPVRMLQVGAALSAVGLLTLAVGTMPALVLAALLLGIGYGPSPPAGSRILAATAPPSHRSLIFSVKQAGAPLGGVLAGLVTAPVASAYGWGAALLVCAATALVSALAIQGLRQELDAERDPARSIGLRSVFSPKTLAAPYAALRLSPALLPLTLLAVSFAMVQGCLFAFTVTWLVEARGLTLVQAGGAFAAMQGAGVVARILLGWLADRTGRPSLNLLVQGGVAAVAVLVFASLPVGASPALAATLAAVAGFVAASWNGIYLAEVARLVPREHVSDATSGSTLLTFLGYVAGPAIFALLVAASGGWGVPMVAVALQLAVVTALVAPALLRR</sequence>
<evidence type="ECO:0000256" key="1">
    <source>
        <dbReference type="ARBA" id="ARBA00022692"/>
    </source>
</evidence>
<dbReference type="EMBL" id="JAAVTX010000004">
    <property type="protein sequence ID" value="NKE46272.1"/>
    <property type="molecule type" value="Genomic_DNA"/>
</dbReference>
<feature type="transmembrane region" description="Helical" evidence="4">
    <location>
        <begin position="47"/>
        <end position="67"/>
    </location>
</feature>
<dbReference type="PROSITE" id="PS50850">
    <property type="entry name" value="MFS"/>
    <property type="match status" value="1"/>
</dbReference>
<feature type="transmembrane region" description="Helical" evidence="4">
    <location>
        <begin position="352"/>
        <end position="371"/>
    </location>
</feature>
<dbReference type="InterPro" id="IPR011701">
    <property type="entry name" value="MFS"/>
</dbReference>
<keyword evidence="7" id="KW-1185">Reference proteome</keyword>
<dbReference type="InterPro" id="IPR036259">
    <property type="entry name" value="MFS_trans_sf"/>
</dbReference>